<keyword evidence="2" id="KW-0732">Signal</keyword>
<dbReference type="PROSITE" id="PS51257">
    <property type="entry name" value="PROKAR_LIPOPROTEIN"/>
    <property type="match status" value="1"/>
</dbReference>
<dbReference type="CDD" id="cd00118">
    <property type="entry name" value="LysM"/>
    <property type="match status" value="1"/>
</dbReference>
<dbReference type="RefSeq" id="WP_021111759.1">
    <property type="nucleotide sequence ID" value="NZ_CBCRUP010000032.1"/>
</dbReference>
<dbReference type="OrthoDB" id="5677126at2"/>
<evidence type="ECO:0000313" key="5">
    <source>
        <dbReference type="Proteomes" id="UP001222296"/>
    </source>
</evidence>
<protein>
    <submittedName>
        <fullName evidence="4">LysM peptidoglycan-binding domain-containing protein</fullName>
    </submittedName>
</protein>
<dbReference type="InterPro" id="IPR018392">
    <property type="entry name" value="LysM"/>
</dbReference>
<dbReference type="Gene3D" id="3.10.350.10">
    <property type="entry name" value="LysM domain"/>
    <property type="match status" value="1"/>
</dbReference>
<feature type="domain" description="LysM" evidence="3">
    <location>
        <begin position="124"/>
        <end position="168"/>
    </location>
</feature>
<feature type="region of interest" description="Disordered" evidence="1">
    <location>
        <begin position="47"/>
        <end position="85"/>
    </location>
</feature>
<sequence>MKKSFLLLPLAAVVLAACSSDTSSETSPNVEVTEVGSAWQTEVQQVGMPSSMTQPTYQPQPTYTPPPAPQPTYQPAPQPTYNQPSNVQTNYGGQSEVVGSCNVVRDGSNAPIYSQIQKGCYTDSTYTVGKHDTLFLVAYLTGQTPNQIAALNNLSTATPLKVGQVLRVK</sequence>
<dbReference type="Proteomes" id="UP001222296">
    <property type="component" value="Chromosome"/>
</dbReference>
<name>A0A084EUY8_GLAPU</name>
<feature type="chain" id="PRO_5014217797" evidence="2">
    <location>
        <begin position="20"/>
        <end position="169"/>
    </location>
</feature>
<evidence type="ECO:0000256" key="1">
    <source>
        <dbReference type="SAM" id="MobiDB-lite"/>
    </source>
</evidence>
<dbReference type="EMBL" id="CP121769">
    <property type="protein sequence ID" value="WGE10527.1"/>
    <property type="molecule type" value="Genomic_DNA"/>
</dbReference>
<dbReference type="AlphaFoldDB" id="A0A084EUY8"/>
<dbReference type="SUPFAM" id="SSF54106">
    <property type="entry name" value="LysM domain"/>
    <property type="match status" value="1"/>
</dbReference>
<dbReference type="InterPro" id="IPR036779">
    <property type="entry name" value="LysM_dom_sf"/>
</dbReference>
<dbReference type="PROSITE" id="PS51782">
    <property type="entry name" value="LYSM"/>
    <property type="match status" value="1"/>
</dbReference>
<reference evidence="4" key="1">
    <citation type="submission" date="2023-04" db="EMBL/GenBank/DDBJ databases">
        <title>Molecular characterization of the Integrative and Conjugative elements harboring multidrug-resistance gene from Glaesserella (Haemophilus) parasuis.</title>
        <authorList>
            <person name="Che Y."/>
            <person name="Zhou L."/>
        </authorList>
    </citation>
    <scope>NUCLEOTIDE SEQUENCE</scope>
    <source>
        <strain evidence="4">Z44</strain>
    </source>
</reference>
<organism evidence="4 5">
    <name type="scientific">Glaesserella parasuis</name>
    <name type="common">Haemophilus parasuis</name>
    <dbReference type="NCBI Taxonomy" id="738"/>
    <lineage>
        <taxon>Bacteria</taxon>
        <taxon>Pseudomonadati</taxon>
        <taxon>Pseudomonadota</taxon>
        <taxon>Gammaproteobacteria</taxon>
        <taxon>Pasteurellales</taxon>
        <taxon>Pasteurellaceae</taxon>
        <taxon>Glaesserella</taxon>
    </lineage>
</organism>
<evidence type="ECO:0000256" key="2">
    <source>
        <dbReference type="SAM" id="SignalP"/>
    </source>
</evidence>
<dbReference type="SMART" id="SM00257">
    <property type="entry name" value="LysM"/>
    <property type="match status" value="1"/>
</dbReference>
<accession>A0A084EUY8</accession>
<feature type="signal peptide" evidence="2">
    <location>
        <begin position="1"/>
        <end position="19"/>
    </location>
</feature>
<feature type="compositionally biased region" description="Pro residues" evidence="1">
    <location>
        <begin position="62"/>
        <end position="78"/>
    </location>
</feature>
<proteinExistence type="predicted"/>
<evidence type="ECO:0000313" key="4">
    <source>
        <dbReference type="EMBL" id="WGE10527.1"/>
    </source>
</evidence>
<dbReference type="Pfam" id="PF01476">
    <property type="entry name" value="LysM"/>
    <property type="match status" value="1"/>
</dbReference>
<evidence type="ECO:0000259" key="3">
    <source>
        <dbReference type="PROSITE" id="PS51782"/>
    </source>
</evidence>
<gene>
    <name evidence="4" type="ORF">QBL01_02680</name>
</gene>